<reference evidence="1" key="1">
    <citation type="submission" date="2022-08" db="EMBL/GenBank/DDBJ databases">
        <title>Molecular epidemiological analysis of five strains of VanD-type vancomycin-resistant Enterococcus faecalis.</title>
        <authorList>
            <person name="Mimura K."/>
            <person name="Hashimoto Y."/>
            <person name="Tomita H."/>
        </authorList>
    </citation>
    <scope>NUCLEOTIDE SEQUENCE</scope>
    <source>
        <strain evidence="1">SVR2332</strain>
    </source>
</reference>
<name>A0AC59HVK5_ENTFL</name>
<accession>A0AC59HVK5</accession>
<evidence type="ECO:0000313" key="1">
    <source>
        <dbReference type="EMBL" id="BDQ63693.1"/>
    </source>
</evidence>
<dbReference type="EMBL" id="AP026729">
    <property type="protein sequence ID" value="BDQ63693.1"/>
    <property type="molecule type" value="Genomic_DNA"/>
</dbReference>
<dbReference type="Proteomes" id="UP001317613">
    <property type="component" value="Chromosome"/>
</dbReference>
<proteinExistence type="predicted"/>
<protein>
    <submittedName>
        <fullName evidence="1">Uncharacterized protein</fullName>
    </submittedName>
</protein>
<evidence type="ECO:0000313" key="2">
    <source>
        <dbReference type="Proteomes" id="UP001317613"/>
    </source>
</evidence>
<sequence length="217" mass="22485">MKKKIMASLLVGSAVVGASLAPLSAQATTTGNTPVDVEFEGGTIEGLETSFDLIYLPTAFTFPATKISDDLSAIPQLRAISSSLYIGDLRGTKEGWHVTGEVKEMNNGTDKLSGGINFGLRASYAQYNDSQKGYVPSATLNGINIADDPTAPSFVGTTMNIGGGASTIVTASVGKGQGTWVSTLNDVSLNVTTPMQQLKKGAYTGTVTWNLVAGPSI</sequence>
<organism evidence="1 2">
    <name type="scientific">Enterococcus faecalis</name>
    <name type="common">Streptococcus faecalis</name>
    <dbReference type="NCBI Taxonomy" id="1351"/>
    <lineage>
        <taxon>Bacteria</taxon>
        <taxon>Bacillati</taxon>
        <taxon>Bacillota</taxon>
        <taxon>Bacilli</taxon>
        <taxon>Lactobacillales</taxon>
        <taxon>Enterococcaceae</taxon>
        <taxon>Enterococcus</taxon>
    </lineage>
</organism>
<gene>
    <name evidence="1" type="ORF">EfsSVR2332_37710</name>
</gene>